<keyword evidence="1" id="KW-0479">Metal-binding</keyword>
<dbReference type="InterPro" id="IPR036236">
    <property type="entry name" value="Znf_C2H2_sf"/>
</dbReference>
<evidence type="ECO:0000259" key="8">
    <source>
        <dbReference type="PROSITE" id="PS51462"/>
    </source>
</evidence>
<dbReference type="SMART" id="SM00355">
    <property type="entry name" value="ZnF_C2H2"/>
    <property type="match status" value="7"/>
</dbReference>
<dbReference type="PROSITE" id="PS50157">
    <property type="entry name" value="ZINC_FINGER_C2H2_2"/>
    <property type="match status" value="2"/>
</dbReference>
<evidence type="ECO:0000256" key="5">
    <source>
        <dbReference type="PROSITE-ProRule" id="PRU00042"/>
    </source>
</evidence>
<evidence type="ECO:0000256" key="2">
    <source>
        <dbReference type="ARBA" id="ARBA00022737"/>
    </source>
</evidence>
<dbReference type="EMBL" id="JAAOAQ010000010">
    <property type="protein sequence ID" value="KAF5571531.1"/>
    <property type="molecule type" value="Genomic_DNA"/>
</dbReference>
<evidence type="ECO:0000256" key="3">
    <source>
        <dbReference type="ARBA" id="ARBA00022771"/>
    </source>
</evidence>
<keyword evidence="3 5" id="KW-0863">Zinc-finger</keyword>
<evidence type="ECO:0000256" key="4">
    <source>
        <dbReference type="ARBA" id="ARBA00022833"/>
    </source>
</evidence>
<reference evidence="9 10" key="1">
    <citation type="submission" date="2020-05" db="EMBL/GenBank/DDBJ databases">
        <title>Identification and distribution of gene clusters putatively required for synthesis of sphingolipid metabolism inhibitors in phylogenetically diverse species of the filamentous fungus Fusarium.</title>
        <authorList>
            <person name="Kim H.-S."/>
            <person name="Busman M."/>
            <person name="Brown D.W."/>
            <person name="Divon H."/>
            <person name="Uhlig S."/>
            <person name="Proctor R.H."/>
        </authorList>
    </citation>
    <scope>NUCLEOTIDE SEQUENCE [LARGE SCALE GENOMIC DNA]</scope>
    <source>
        <strain evidence="9 10">NRRL 13617</strain>
    </source>
</reference>
<feature type="compositionally biased region" description="Acidic residues" evidence="6">
    <location>
        <begin position="13"/>
        <end position="23"/>
    </location>
</feature>
<dbReference type="AlphaFoldDB" id="A0A8H5KGE4"/>
<keyword evidence="2" id="KW-0677">Repeat</keyword>
<dbReference type="PROSITE" id="PS51462">
    <property type="entry name" value="NUDIX"/>
    <property type="match status" value="1"/>
</dbReference>
<gene>
    <name evidence="9" type="ORF">FPHYL_277</name>
</gene>
<dbReference type="Gene3D" id="3.30.160.60">
    <property type="entry name" value="Classic Zinc Finger"/>
    <property type="match status" value="2"/>
</dbReference>
<dbReference type="PANTHER" id="PTHR24379">
    <property type="entry name" value="KRAB AND ZINC FINGER DOMAIN-CONTAINING"/>
    <property type="match status" value="1"/>
</dbReference>
<dbReference type="CDD" id="cd02883">
    <property type="entry name" value="NUDIX_Hydrolase"/>
    <property type="match status" value="1"/>
</dbReference>
<comment type="caution">
    <text evidence="9">The sequence shown here is derived from an EMBL/GenBank/DDBJ whole genome shotgun (WGS) entry which is preliminary data.</text>
</comment>
<evidence type="ECO:0000259" key="7">
    <source>
        <dbReference type="PROSITE" id="PS50157"/>
    </source>
</evidence>
<dbReference type="SUPFAM" id="SSF55811">
    <property type="entry name" value="Nudix"/>
    <property type="match status" value="1"/>
</dbReference>
<evidence type="ECO:0000313" key="10">
    <source>
        <dbReference type="Proteomes" id="UP000582016"/>
    </source>
</evidence>
<sequence length="550" mass="62250">MGRARKRPKLEEGEVSSSDDDSIIVDAPVSVKKGRESKSKVAQGPNHHLSTSKPNTASYPFCSECCRYFQSDAEKERHYSKWHYGNLCHACDEGFPTESELLQHKAGHTETPICCVGCERRFKCYSAMMDHLEFGGCESRCTGPLVRSVVAAHCAHFHRSPTRNINLQCSTCDKKYVRMAMLLKHFEIRKCTLRNWIEETGWIDFLVALKRSIEEKKASTFQCNVCRKKFDQEVALDMHQREKHENTYCCACETYFANPAKKQKHIISISGSSGKPATFFCDLCDPKVRLGSEKELCDHLWLDHMVCGPCGQVFETAELKKKHDAKAHNRCTVCYRFFVSLAELKQHRETHKVEPPVIESPVVEPSAFVPSVFEYDPSAADFFVSKHAYLAAHPEAQFGYIATSALVLDTSIASDPRILLLQRAASDDDPNKWEPPGGSCDDEDESILSAAARELREEAGLEMKLIGGPVGEPHFFTLDDGKRVCQFNFLVKVDLSSQDVKLSPEEHQRFVWASESEVRERKAGDIKLDFTRNEVQRTVLAAFQYARDIK</sequence>
<protein>
    <submittedName>
        <fullName evidence="9">NUDIX hydrolase domain-containing protein</fullName>
    </submittedName>
</protein>
<feature type="domain" description="C2H2-type" evidence="7">
    <location>
        <begin position="221"/>
        <end position="244"/>
    </location>
</feature>
<dbReference type="GO" id="GO:0016787">
    <property type="term" value="F:hydrolase activity"/>
    <property type="evidence" value="ECO:0007669"/>
    <property type="project" value="UniProtKB-KW"/>
</dbReference>
<dbReference type="Pfam" id="PF00293">
    <property type="entry name" value="NUDIX"/>
    <property type="match status" value="1"/>
</dbReference>
<dbReference type="OrthoDB" id="6105938at2759"/>
<dbReference type="PANTHER" id="PTHR24379:SF121">
    <property type="entry name" value="C2H2-TYPE DOMAIN-CONTAINING PROTEIN"/>
    <property type="match status" value="1"/>
</dbReference>
<keyword evidence="10" id="KW-1185">Reference proteome</keyword>
<dbReference type="Gene3D" id="3.90.79.10">
    <property type="entry name" value="Nucleoside Triphosphate Pyrophosphohydrolase"/>
    <property type="match status" value="1"/>
</dbReference>
<name>A0A8H5KGE4_9HYPO</name>
<dbReference type="PROSITE" id="PS00028">
    <property type="entry name" value="ZINC_FINGER_C2H2_1"/>
    <property type="match status" value="5"/>
</dbReference>
<keyword evidence="9" id="KW-0378">Hydrolase</keyword>
<dbReference type="SUPFAM" id="SSF57667">
    <property type="entry name" value="beta-beta-alpha zinc fingers"/>
    <property type="match status" value="1"/>
</dbReference>
<dbReference type="GO" id="GO:0008270">
    <property type="term" value="F:zinc ion binding"/>
    <property type="evidence" value="ECO:0007669"/>
    <property type="project" value="UniProtKB-KW"/>
</dbReference>
<evidence type="ECO:0000256" key="6">
    <source>
        <dbReference type="SAM" id="MobiDB-lite"/>
    </source>
</evidence>
<evidence type="ECO:0000313" key="9">
    <source>
        <dbReference type="EMBL" id="KAF5571531.1"/>
    </source>
</evidence>
<organism evidence="9 10">
    <name type="scientific">Fusarium phyllophilum</name>
    <dbReference type="NCBI Taxonomy" id="47803"/>
    <lineage>
        <taxon>Eukaryota</taxon>
        <taxon>Fungi</taxon>
        <taxon>Dikarya</taxon>
        <taxon>Ascomycota</taxon>
        <taxon>Pezizomycotina</taxon>
        <taxon>Sordariomycetes</taxon>
        <taxon>Hypocreomycetidae</taxon>
        <taxon>Hypocreales</taxon>
        <taxon>Nectriaceae</taxon>
        <taxon>Fusarium</taxon>
        <taxon>Fusarium fujikuroi species complex</taxon>
    </lineage>
</organism>
<dbReference type="Proteomes" id="UP000582016">
    <property type="component" value="Unassembled WGS sequence"/>
</dbReference>
<feature type="region of interest" description="Disordered" evidence="6">
    <location>
        <begin position="1"/>
        <end position="52"/>
    </location>
</feature>
<evidence type="ECO:0000256" key="1">
    <source>
        <dbReference type="ARBA" id="ARBA00022723"/>
    </source>
</evidence>
<feature type="domain" description="C2H2-type" evidence="7">
    <location>
        <begin position="329"/>
        <end position="356"/>
    </location>
</feature>
<keyword evidence="4" id="KW-0862">Zinc</keyword>
<feature type="domain" description="Nudix hydrolase" evidence="8">
    <location>
        <begin position="398"/>
        <end position="536"/>
    </location>
</feature>
<proteinExistence type="predicted"/>
<accession>A0A8H5KGE4</accession>
<dbReference type="InterPro" id="IPR000086">
    <property type="entry name" value="NUDIX_hydrolase_dom"/>
</dbReference>
<dbReference type="InterPro" id="IPR013087">
    <property type="entry name" value="Znf_C2H2_type"/>
</dbReference>
<dbReference type="InterPro" id="IPR015797">
    <property type="entry name" value="NUDIX_hydrolase-like_dom_sf"/>
</dbReference>